<dbReference type="GO" id="GO:1901982">
    <property type="term" value="F:maltose binding"/>
    <property type="evidence" value="ECO:0007669"/>
    <property type="project" value="TreeGrafter"/>
</dbReference>
<keyword evidence="6" id="KW-1185">Reference proteome</keyword>
<dbReference type="RefSeq" id="WP_407929645.1">
    <property type="nucleotide sequence ID" value="NZ_CP046640.1"/>
</dbReference>
<evidence type="ECO:0000256" key="1">
    <source>
        <dbReference type="ARBA" id="ARBA00008520"/>
    </source>
</evidence>
<evidence type="ECO:0000313" key="5">
    <source>
        <dbReference type="EMBL" id="QTL99928.1"/>
    </source>
</evidence>
<dbReference type="PANTHER" id="PTHR30061:SF50">
    <property type="entry name" value="MALTOSE_MALTODEXTRIN-BINDING PERIPLASMIC PROTEIN"/>
    <property type="match status" value="1"/>
</dbReference>
<protein>
    <submittedName>
        <fullName evidence="5">Extracellular solute-binding protein</fullName>
    </submittedName>
</protein>
<accession>A0A8A7KJA4</accession>
<dbReference type="Proteomes" id="UP000665020">
    <property type="component" value="Chromosome"/>
</dbReference>
<dbReference type="PANTHER" id="PTHR30061">
    <property type="entry name" value="MALTOSE-BINDING PERIPLASMIC PROTEIN"/>
    <property type="match status" value="1"/>
</dbReference>
<dbReference type="Pfam" id="PF13416">
    <property type="entry name" value="SBP_bac_8"/>
    <property type="match status" value="1"/>
</dbReference>
<dbReference type="EMBL" id="CP046640">
    <property type="protein sequence ID" value="QTL99928.1"/>
    <property type="molecule type" value="Genomic_DNA"/>
</dbReference>
<feature type="signal peptide" evidence="4">
    <location>
        <begin position="1"/>
        <end position="21"/>
    </location>
</feature>
<evidence type="ECO:0000256" key="4">
    <source>
        <dbReference type="SAM" id="SignalP"/>
    </source>
</evidence>
<keyword evidence="2" id="KW-0813">Transport</keyword>
<organism evidence="5 6">
    <name type="scientific">Iocasia fonsfrigidae</name>
    <dbReference type="NCBI Taxonomy" id="2682810"/>
    <lineage>
        <taxon>Bacteria</taxon>
        <taxon>Bacillati</taxon>
        <taxon>Bacillota</taxon>
        <taxon>Clostridia</taxon>
        <taxon>Halanaerobiales</taxon>
        <taxon>Halanaerobiaceae</taxon>
        <taxon>Iocasia</taxon>
    </lineage>
</organism>
<dbReference type="AlphaFoldDB" id="A0A8A7KJA4"/>
<feature type="chain" id="PRO_5038337332" evidence="4">
    <location>
        <begin position="22"/>
        <end position="426"/>
    </location>
</feature>
<proteinExistence type="inferred from homology"/>
<dbReference type="PROSITE" id="PS51257">
    <property type="entry name" value="PROKAR_LIPOPROTEIN"/>
    <property type="match status" value="1"/>
</dbReference>
<reference evidence="5" key="1">
    <citation type="submission" date="2019-12" db="EMBL/GenBank/DDBJ databases">
        <authorList>
            <person name="zhang j."/>
            <person name="sun C.M."/>
        </authorList>
    </citation>
    <scope>NUCLEOTIDE SEQUENCE</scope>
    <source>
        <strain evidence="5">NS-1</strain>
    </source>
</reference>
<keyword evidence="3 4" id="KW-0732">Signal</keyword>
<dbReference type="InterPro" id="IPR006059">
    <property type="entry name" value="SBP"/>
</dbReference>
<sequence length="426" mass="47630">MYKMKRLLTICLCFMMVVLLAACGNQTNETETNSPEEIEFWYSLGGKSGKIIEGMVEDFNKSQDEIVVKATYQGDYYANHAKVLSALASGTQPDVTMIEIASIGTFAENGALEDLGPYADGKSGLDLNEFIPGLMGNSYWKDTLYAIPFNRSTPLLYVNKDMLSNANLDPAGPKTWDELREYARKLTKNGEVYGFSTPIDIWFYEALVFENGGKILTDDGTKPAFNSQKGIEPVVFWKDMIEEGVMRMPPGEKYNAWDVAVQDFINQKVAMIFTSTGSLNNLISQARFEVGTAFLPAKKEYGVPTGGTNLVILSKSSADEKKAAWEFIKYMTDKDQTINWSKGTGYMPVKVSAVNSEEMKKLYEEKPQFKVAIDQLEYAKPRPMVPGYKELQEIIMTEIQRAVIDDNVSVQEALDNAAKKAEKLLK</sequence>
<dbReference type="SUPFAM" id="SSF53850">
    <property type="entry name" value="Periplasmic binding protein-like II"/>
    <property type="match status" value="1"/>
</dbReference>
<name>A0A8A7KJA4_9FIRM</name>
<gene>
    <name evidence="5" type="ORF">GM661_05650</name>
</gene>
<dbReference type="Gene3D" id="3.40.190.10">
    <property type="entry name" value="Periplasmic binding protein-like II"/>
    <property type="match status" value="2"/>
</dbReference>
<dbReference type="GO" id="GO:0015768">
    <property type="term" value="P:maltose transport"/>
    <property type="evidence" value="ECO:0007669"/>
    <property type="project" value="TreeGrafter"/>
</dbReference>
<dbReference type="KEGG" id="ifn:GM661_05650"/>
<evidence type="ECO:0000256" key="3">
    <source>
        <dbReference type="ARBA" id="ARBA00022729"/>
    </source>
</evidence>
<dbReference type="GO" id="GO:0042956">
    <property type="term" value="P:maltodextrin transmembrane transport"/>
    <property type="evidence" value="ECO:0007669"/>
    <property type="project" value="TreeGrafter"/>
</dbReference>
<comment type="similarity">
    <text evidence="1">Belongs to the bacterial solute-binding protein 1 family.</text>
</comment>
<dbReference type="CDD" id="cd14748">
    <property type="entry name" value="PBP2_UgpB"/>
    <property type="match status" value="1"/>
</dbReference>
<evidence type="ECO:0000313" key="6">
    <source>
        <dbReference type="Proteomes" id="UP000665020"/>
    </source>
</evidence>
<evidence type="ECO:0000256" key="2">
    <source>
        <dbReference type="ARBA" id="ARBA00022448"/>
    </source>
</evidence>
<dbReference type="GO" id="GO:0055052">
    <property type="term" value="C:ATP-binding cassette (ABC) transporter complex, substrate-binding subunit-containing"/>
    <property type="evidence" value="ECO:0007669"/>
    <property type="project" value="TreeGrafter"/>
</dbReference>